<reference evidence="3" key="1">
    <citation type="journal article" date="2020" name="New Phytol.">
        <title>Comparative genomics reveals dynamic genome evolution in host specialist ectomycorrhizal fungi.</title>
        <authorList>
            <person name="Lofgren L.A."/>
            <person name="Nguyen N.H."/>
            <person name="Vilgalys R."/>
            <person name="Ruytinx J."/>
            <person name="Liao H.L."/>
            <person name="Branco S."/>
            <person name="Kuo A."/>
            <person name="LaButti K."/>
            <person name="Lipzen A."/>
            <person name="Andreopoulos W."/>
            <person name="Pangilinan J."/>
            <person name="Riley R."/>
            <person name="Hundley H."/>
            <person name="Na H."/>
            <person name="Barry K."/>
            <person name="Grigoriev I.V."/>
            <person name="Stajich J.E."/>
            <person name="Kennedy P.G."/>
        </authorList>
    </citation>
    <scope>NUCLEOTIDE SEQUENCE</scope>
    <source>
        <strain evidence="3">MN1</strain>
    </source>
</reference>
<evidence type="ECO:0000313" key="3">
    <source>
        <dbReference type="EMBL" id="KAG1824393.1"/>
    </source>
</evidence>
<comment type="caution">
    <text evidence="3">The sequence shown here is derived from an EMBL/GenBank/DDBJ whole genome shotgun (WGS) entry which is preliminary data.</text>
</comment>
<dbReference type="EMBL" id="JABBWG010000003">
    <property type="protein sequence ID" value="KAG1824393.1"/>
    <property type="molecule type" value="Genomic_DNA"/>
</dbReference>
<dbReference type="AlphaFoldDB" id="A0A9P7ELL6"/>
<dbReference type="GeneID" id="64631955"/>
<dbReference type="InterPro" id="IPR049233">
    <property type="entry name" value="DUF6830"/>
</dbReference>
<feature type="chain" id="PRO_5040346776" description="DUF6830 domain-containing protein" evidence="1">
    <location>
        <begin position="19"/>
        <end position="366"/>
    </location>
</feature>
<evidence type="ECO:0000259" key="2">
    <source>
        <dbReference type="Pfam" id="PF20722"/>
    </source>
</evidence>
<keyword evidence="4" id="KW-1185">Reference proteome</keyword>
<feature type="signal peptide" evidence="1">
    <location>
        <begin position="1"/>
        <end position="18"/>
    </location>
</feature>
<dbReference type="RefSeq" id="XP_041198110.1">
    <property type="nucleotide sequence ID" value="XM_041337939.1"/>
</dbReference>
<keyword evidence="1" id="KW-0732">Signal</keyword>
<gene>
    <name evidence="3" type="ORF">BJ212DRAFT_1444268</name>
</gene>
<sequence length="366" mass="41448">MELISLSVLMDFCYLVQLTQIDDCEIECISTALAEFHTNKQAIIDAGFHQGKGDKVIDNWYIPKIELTQSIIPSICNTGVAMQWTADTMKHVHVTDIKDPTQSSNNNNYDAQICRHLDHADKCCHFELAMSLLDLLNQYTYLDEYDDNIDLDVHNDHNHPVDLLATTSSPGTIPGHFHFYLAYDLSIRTLSVNDTALKFNLPDLWPALADFLHHEDTYGNNHIYTIGGARRAGHNALLPFDKLQIWFKPTQTLNCAPPCDLWTSGQYDTVIVNHKGGYLWPTDGLHDCFLTYVEQFDIGDCEPNTQLYLLKRVKQSNGTWIGDIIPVTQLRAPINIVPHFGASADNHLTLYNSNGAPSVGWEEYYF</sequence>
<evidence type="ECO:0000313" key="4">
    <source>
        <dbReference type="Proteomes" id="UP000807769"/>
    </source>
</evidence>
<dbReference type="Proteomes" id="UP000807769">
    <property type="component" value="Unassembled WGS sequence"/>
</dbReference>
<accession>A0A9P7ELL6</accession>
<evidence type="ECO:0000256" key="1">
    <source>
        <dbReference type="SAM" id="SignalP"/>
    </source>
</evidence>
<feature type="domain" description="DUF6830" evidence="2">
    <location>
        <begin position="175"/>
        <end position="248"/>
    </location>
</feature>
<name>A0A9P7ELL6_9AGAM</name>
<dbReference type="Pfam" id="PF20722">
    <property type="entry name" value="DUF6830"/>
    <property type="match status" value="1"/>
</dbReference>
<dbReference type="OrthoDB" id="3232986at2759"/>
<proteinExistence type="predicted"/>
<protein>
    <recommendedName>
        <fullName evidence="2">DUF6830 domain-containing protein</fullName>
    </recommendedName>
</protein>
<organism evidence="3 4">
    <name type="scientific">Suillus subaureus</name>
    <dbReference type="NCBI Taxonomy" id="48587"/>
    <lineage>
        <taxon>Eukaryota</taxon>
        <taxon>Fungi</taxon>
        <taxon>Dikarya</taxon>
        <taxon>Basidiomycota</taxon>
        <taxon>Agaricomycotina</taxon>
        <taxon>Agaricomycetes</taxon>
        <taxon>Agaricomycetidae</taxon>
        <taxon>Boletales</taxon>
        <taxon>Suillineae</taxon>
        <taxon>Suillaceae</taxon>
        <taxon>Suillus</taxon>
    </lineage>
</organism>